<sequence length="100" mass="10507">MIQGGLILFDKNGDAKYAYEEEIGSPINIDDVVAALKDLMLHASKCPTSTIIRQQYSYAKRDADIVDCSYAKRAAANAAPASPTDLCPAPLSPSSGSATG</sequence>
<protein>
    <submittedName>
        <fullName evidence="2">Uncharacterized protein</fullName>
    </submittedName>
</protein>
<accession>K0RGK9</accession>
<evidence type="ECO:0000313" key="2">
    <source>
        <dbReference type="EMBL" id="EJK52390.1"/>
    </source>
</evidence>
<proteinExistence type="predicted"/>
<comment type="caution">
    <text evidence="2">The sequence shown here is derived from an EMBL/GenBank/DDBJ whole genome shotgun (WGS) entry which is preliminary data.</text>
</comment>
<dbReference type="EMBL" id="AGNL01039950">
    <property type="protein sequence ID" value="EJK52390.1"/>
    <property type="molecule type" value="Genomic_DNA"/>
</dbReference>
<organism evidence="2 3">
    <name type="scientific">Thalassiosira oceanica</name>
    <name type="common">Marine diatom</name>
    <dbReference type="NCBI Taxonomy" id="159749"/>
    <lineage>
        <taxon>Eukaryota</taxon>
        <taxon>Sar</taxon>
        <taxon>Stramenopiles</taxon>
        <taxon>Ochrophyta</taxon>
        <taxon>Bacillariophyta</taxon>
        <taxon>Coscinodiscophyceae</taxon>
        <taxon>Thalassiosirophycidae</taxon>
        <taxon>Thalassiosirales</taxon>
        <taxon>Thalassiosiraceae</taxon>
        <taxon>Thalassiosira</taxon>
    </lineage>
</organism>
<feature type="non-terminal residue" evidence="2">
    <location>
        <position position="100"/>
    </location>
</feature>
<dbReference type="AlphaFoldDB" id="K0RGK9"/>
<dbReference type="Proteomes" id="UP000266841">
    <property type="component" value="Unassembled WGS sequence"/>
</dbReference>
<reference evidence="2 3" key="1">
    <citation type="journal article" date="2012" name="Genome Biol.">
        <title>Genome and low-iron response of an oceanic diatom adapted to chronic iron limitation.</title>
        <authorList>
            <person name="Lommer M."/>
            <person name="Specht M."/>
            <person name="Roy A.S."/>
            <person name="Kraemer L."/>
            <person name="Andreson R."/>
            <person name="Gutowska M.A."/>
            <person name="Wolf J."/>
            <person name="Bergner S.V."/>
            <person name="Schilhabel M.B."/>
            <person name="Klostermeier U.C."/>
            <person name="Beiko R.G."/>
            <person name="Rosenstiel P."/>
            <person name="Hippler M."/>
            <person name="Laroche J."/>
        </authorList>
    </citation>
    <scope>NUCLEOTIDE SEQUENCE [LARGE SCALE GENOMIC DNA]</scope>
    <source>
        <strain evidence="2 3">CCMP1005</strain>
    </source>
</reference>
<feature type="region of interest" description="Disordered" evidence="1">
    <location>
        <begin position="77"/>
        <end position="100"/>
    </location>
</feature>
<name>K0RGK9_THAOC</name>
<gene>
    <name evidence="2" type="ORF">THAOC_28338</name>
</gene>
<dbReference type="OrthoDB" id="40962at2759"/>
<evidence type="ECO:0000256" key="1">
    <source>
        <dbReference type="SAM" id="MobiDB-lite"/>
    </source>
</evidence>
<evidence type="ECO:0000313" key="3">
    <source>
        <dbReference type="Proteomes" id="UP000266841"/>
    </source>
</evidence>
<keyword evidence="3" id="KW-1185">Reference proteome</keyword>